<dbReference type="Pfam" id="PF00582">
    <property type="entry name" value="Usp"/>
    <property type="match status" value="1"/>
</dbReference>
<dbReference type="Proteomes" id="UP000287502">
    <property type="component" value="Chromosome"/>
</dbReference>
<dbReference type="InterPro" id="IPR014729">
    <property type="entry name" value="Rossmann-like_a/b/a_fold"/>
</dbReference>
<keyword evidence="4" id="KW-1185">Reference proteome</keyword>
<dbReference type="RefSeq" id="WP_128466654.1">
    <property type="nucleotide sequence ID" value="NZ_CP035108.1"/>
</dbReference>
<evidence type="ECO:0000259" key="2">
    <source>
        <dbReference type="Pfam" id="PF00582"/>
    </source>
</evidence>
<dbReference type="PANTHER" id="PTHR46268:SF6">
    <property type="entry name" value="UNIVERSAL STRESS PROTEIN UP12"/>
    <property type="match status" value="1"/>
</dbReference>
<dbReference type="KEGG" id="gtl:EP073_08130"/>
<dbReference type="Gene3D" id="3.40.50.620">
    <property type="entry name" value="HUPs"/>
    <property type="match status" value="1"/>
</dbReference>
<comment type="similarity">
    <text evidence="1">Belongs to the universal stress protein A family.</text>
</comment>
<gene>
    <name evidence="3" type="ORF">EP073_08130</name>
</gene>
<dbReference type="SUPFAM" id="SSF52402">
    <property type="entry name" value="Adenine nucleotide alpha hydrolases-like"/>
    <property type="match status" value="1"/>
</dbReference>
<evidence type="ECO:0000313" key="4">
    <source>
        <dbReference type="Proteomes" id="UP000287502"/>
    </source>
</evidence>
<dbReference type="PANTHER" id="PTHR46268">
    <property type="entry name" value="STRESS RESPONSE PROTEIN NHAX"/>
    <property type="match status" value="1"/>
</dbReference>
<organism evidence="3 4">
    <name type="scientific">Geovibrio thiophilus</name>
    <dbReference type="NCBI Taxonomy" id="139438"/>
    <lineage>
        <taxon>Bacteria</taxon>
        <taxon>Pseudomonadati</taxon>
        <taxon>Deferribacterota</taxon>
        <taxon>Deferribacteres</taxon>
        <taxon>Deferribacterales</taxon>
        <taxon>Geovibrionaceae</taxon>
        <taxon>Geovibrio</taxon>
    </lineage>
</organism>
<dbReference type="OrthoDB" id="9794782at2"/>
<proteinExistence type="inferred from homology"/>
<feature type="domain" description="UspA" evidence="2">
    <location>
        <begin position="5"/>
        <end position="147"/>
    </location>
</feature>
<dbReference type="InterPro" id="IPR006015">
    <property type="entry name" value="Universal_stress_UspA"/>
</dbReference>
<dbReference type="InterPro" id="IPR006016">
    <property type="entry name" value="UspA"/>
</dbReference>
<sequence length="147" mass="16598">MFKPKRILVPTDFSSSARVAIQQAKEIAEQYNSELVIIHVKAKEAENLPLFFLDDSKIEEINKHLDEHIDHEIEKIRKEIFSGSIVKPTVRVCHGNPYDEIIKTADSMACDLIVISSKGKSSLDGFFFGSITEKVARRAHCSVLISR</sequence>
<dbReference type="EMBL" id="CP035108">
    <property type="protein sequence ID" value="QAR33368.1"/>
    <property type="molecule type" value="Genomic_DNA"/>
</dbReference>
<name>A0A410JZB4_9BACT</name>
<reference evidence="3 4" key="1">
    <citation type="submission" date="2019-01" db="EMBL/GenBank/DDBJ databases">
        <title>Geovibrio thiophilus DSM 11263, complete genome.</title>
        <authorList>
            <person name="Spring S."/>
            <person name="Bunk B."/>
            <person name="Sproer C."/>
        </authorList>
    </citation>
    <scope>NUCLEOTIDE SEQUENCE [LARGE SCALE GENOMIC DNA]</scope>
    <source>
        <strain evidence="3 4">DSM 11263</strain>
    </source>
</reference>
<dbReference type="AlphaFoldDB" id="A0A410JZB4"/>
<dbReference type="PRINTS" id="PR01438">
    <property type="entry name" value="UNVRSLSTRESS"/>
</dbReference>
<protein>
    <submittedName>
        <fullName evidence="3">Universal stress protein</fullName>
    </submittedName>
</protein>
<dbReference type="CDD" id="cd00293">
    <property type="entry name" value="USP-like"/>
    <property type="match status" value="1"/>
</dbReference>
<accession>A0A410JZB4</accession>
<evidence type="ECO:0000313" key="3">
    <source>
        <dbReference type="EMBL" id="QAR33368.1"/>
    </source>
</evidence>
<evidence type="ECO:0000256" key="1">
    <source>
        <dbReference type="ARBA" id="ARBA00008791"/>
    </source>
</evidence>